<dbReference type="InterPro" id="IPR033435">
    <property type="entry name" value="DUF5129"/>
</dbReference>
<accession>A0A921MV33</accession>
<comment type="caution">
    <text evidence="6">The sequence shown here is derived from an EMBL/GenBank/DDBJ whole genome shotgun (WGS) entry which is preliminary data.</text>
</comment>
<keyword evidence="4" id="KW-0732">Signal</keyword>
<evidence type="ECO:0000259" key="5">
    <source>
        <dbReference type="Pfam" id="PF17173"/>
    </source>
</evidence>
<evidence type="ECO:0000256" key="1">
    <source>
        <dbReference type="SAM" id="Coils"/>
    </source>
</evidence>
<keyword evidence="3" id="KW-0472">Membrane</keyword>
<dbReference type="Gene3D" id="3.10.310.50">
    <property type="match status" value="1"/>
</dbReference>
<protein>
    <submittedName>
        <fullName evidence="6">DUF5129 domain-containing protein</fullName>
    </submittedName>
</protein>
<evidence type="ECO:0000256" key="3">
    <source>
        <dbReference type="SAM" id="Phobius"/>
    </source>
</evidence>
<feature type="domain" description="DUF5129" evidence="5">
    <location>
        <begin position="50"/>
        <end position="397"/>
    </location>
</feature>
<keyword evidence="3" id="KW-1133">Transmembrane helix</keyword>
<feature type="signal peptide" evidence="4">
    <location>
        <begin position="1"/>
        <end position="42"/>
    </location>
</feature>
<feature type="transmembrane region" description="Helical" evidence="3">
    <location>
        <begin position="191"/>
        <end position="213"/>
    </location>
</feature>
<keyword evidence="3" id="KW-0812">Transmembrane</keyword>
<proteinExistence type="predicted"/>
<reference evidence="6" key="2">
    <citation type="submission" date="2021-09" db="EMBL/GenBank/DDBJ databases">
        <authorList>
            <person name="Gilroy R."/>
        </authorList>
    </citation>
    <scope>NUCLEOTIDE SEQUENCE</scope>
    <source>
        <strain evidence="6">ChiGjej5B5-22894</strain>
    </source>
</reference>
<gene>
    <name evidence="6" type="ORF">K8V81_05680</name>
</gene>
<feature type="compositionally biased region" description="Gly residues" evidence="2">
    <location>
        <begin position="490"/>
        <end position="506"/>
    </location>
</feature>
<name>A0A921MV33_9MICO</name>
<organism evidence="6 7">
    <name type="scientific">Brachybacterium massiliense</name>
    <dbReference type="NCBI Taxonomy" id="1755098"/>
    <lineage>
        <taxon>Bacteria</taxon>
        <taxon>Bacillati</taxon>
        <taxon>Actinomycetota</taxon>
        <taxon>Actinomycetes</taxon>
        <taxon>Micrococcales</taxon>
        <taxon>Dermabacteraceae</taxon>
        <taxon>Brachybacterium</taxon>
    </lineage>
</organism>
<dbReference type="EMBL" id="DYUE01000141">
    <property type="protein sequence ID" value="HJG91198.1"/>
    <property type="molecule type" value="Genomic_DNA"/>
</dbReference>
<sequence>MHPFSPAAASARSPLVPRPVRAMFLTLLLLAVALLAPSAAHAEAPRSVTVRDTTASVDRAALEAELSGVDFRTPVDLVVLVLDVTDHGASPSDDLALNDAVLDHARTTDPSMLSPDGVFFADGTVIIALDPDNRFVGTYAGEDVKLDDGEFTAVQDAMKDDARDRDWEAALLAGAEKYADLLLRPWWQKPAALVTAAVGIAAALGAALTMLGLRDAARRRVDDALPRLQGVLASRELTDTAASTLPEASPYAQAVLRDHLEYRAKVAEATRLSEELPAPEVRPWSWGFTSWQRQQARELESTVSFLDDTDDDIVSAADLLHRIGDWRTGWERELTPLRDSVATVDEVLEELSEMSTPERAAAKELEAVSRAASEEMDTLTAQLEEDRITPEAALGRLDALTEELSAAATLLQRHRIERLAEDETEQMLLREVEVEDSTVYRSVRASRLRWDRRSGTSDAFRAMSPVLWLNTWQHSAGSALETHRAPSSSSGGGSFSGYSGGGGFSGAGSSSRF</sequence>
<dbReference type="Pfam" id="PF17173">
    <property type="entry name" value="DUF5129"/>
    <property type="match status" value="1"/>
</dbReference>
<dbReference type="AlphaFoldDB" id="A0A921MV33"/>
<evidence type="ECO:0000256" key="2">
    <source>
        <dbReference type="SAM" id="MobiDB-lite"/>
    </source>
</evidence>
<evidence type="ECO:0000313" key="7">
    <source>
        <dbReference type="Proteomes" id="UP000742460"/>
    </source>
</evidence>
<evidence type="ECO:0000313" key="6">
    <source>
        <dbReference type="EMBL" id="HJG91198.1"/>
    </source>
</evidence>
<evidence type="ECO:0000256" key="4">
    <source>
        <dbReference type="SAM" id="SignalP"/>
    </source>
</evidence>
<feature type="coiled-coil region" evidence="1">
    <location>
        <begin position="362"/>
        <end position="417"/>
    </location>
</feature>
<dbReference type="Proteomes" id="UP000742460">
    <property type="component" value="Unassembled WGS sequence"/>
</dbReference>
<reference evidence="6" key="1">
    <citation type="journal article" date="2021" name="PeerJ">
        <title>Extensive microbial diversity within the chicken gut microbiome revealed by metagenomics and culture.</title>
        <authorList>
            <person name="Gilroy R."/>
            <person name="Ravi A."/>
            <person name="Getino M."/>
            <person name="Pursley I."/>
            <person name="Horton D.L."/>
            <person name="Alikhan N.F."/>
            <person name="Baker D."/>
            <person name="Gharbi K."/>
            <person name="Hall N."/>
            <person name="Watson M."/>
            <person name="Adriaenssens E.M."/>
            <person name="Foster-Nyarko E."/>
            <person name="Jarju S."/>
            <person name="Secka A."/>
            <person name="Antonio M."/>
            <person name="Oren A."/>
            <person name="Chaudhuri R.R."/>
            <person name="La Ragione R."/>
            <person name="Hildebrand F."/>
            <person name="Pallen M.J."/>
        </authorList>
    </citation>
    <scope>NUCLEOTIDE SEQUENCE</scope>
    <source>
        <strain evidence="6">ChiGjej5B5-22894</strain>
    </source>
</reference>
<feature type="region of interest" description="Disordered" evidence="2">
    <location>
        <begin position="480"/>
        <end position="513"/>
    </location>
</feature>
<feature type="chain" id="PRO_5037711118" evidence="4">
    <location>
        <begin position="43"/>
        <end position="513"/>
    </location>
</feature>
<keyword evidence="1" id="KW-0175">Coiled coil</keyword>